<reference evidence="1 2" key="1">
    <citation type="submission" date="2019-01" db="EMBL/GenBank/DDBJ databases">
        <title>Genomic characterization of Pseudomonas aeruginosa lytic bacteriophage IttPL.</title>
        <authorList>
            <person name="Alvi I.A."/>
            <person name="Asif M."/>
            <person name="Tabassum R."/>
            <person name="Abbas Z."/>
            <person name="Rehman S.U."/>
        </authorList>
    </citation>
    <scope>NUCLEOTIDE SEQUENCE [LARGE SCALE GENOMIC DNA]</scope>
</reference>
<protein>
    <submittedName>
        <fullName evidence="1">Uncharacterized protein</fullName>
    </submittedName>
</protein>
<dbReference type="EMBL" id="MK443264">
    <property type="protein sequence ID" value="QBP28131.1"/>
    <property type="molecule type" value="Genomic_DNA"/>
</dbReference>
<evidence type="ECO:0000313" key="1">
    <source>
        <dbReference type="EMBL" id="QBP28131.1"/>
    </source>
</evidence>
<accession>A0A5B7LX00</accession>
<organism evidence="1 2">
    <name type="scientific">Pseudomonas phage ITTPL</name>
    <dbReference type="NCBI Taxonomy" id="2544984"/>
    <lineage>
        <taxon>Viruses</taxon>
        <taxon>Duplodnaviria</taxon>
        <taxon>Heunggongvirae</taxon>
        <taxon>Uroviricota</taxon>
        <taxon>Caudoviricetes</taxon>
        <taxon>Vandenendeviridae</taxon>
        <taxon>Skurskavirinae</taxon>
        <taxon>Pakpunavirus</taxon>
        <taxon>Pakpunavirus ITTPL</taxon>
    </lineage>
</organism>
<name>A0A5B7LX00_9CAUD</name>
<sequence>MMSSLVIVRVPEYILKGPTVNNQFSGDLWERNLFKDLKNAAECIIKGEPAYVALPNKVNPDTLQTEWDIQVVQF</sequence>
<keyword evidence="2" id="KW-1185">Reference proteome</keyword>
<proteinExistence type="predicted"/>
<gene>
    <name evidence="1" type="ORF">IttPL_0117</name>
</gene>
<evidence type="ECO:0000313" key="2">
    <source>
        <dbReference type="Proteomes" id="UP000321077"/>
    </source>
</evidence>
<dbReference type="Proteomes" id="UP000321077">
    <property type="component" value="Segment"/>
</dbReference>